<reference evidence="11 12" key="1">
    <citation type="journal article" date="2014" name="Syst. Appl. Microbiol.">
        <title>Evidence for the existence of two new members of the family Chlamydiaceae and proposal of Chlamydia avium sp. nov. and Chlamydia gallinacea sp. nov.</title>
        <authorList>
            <person name="Sachse K."/>
            <person name="Laroucau K."/>
            <person name="Riege K."/>
            <person name="Wehner S."/>
            <person name="Dilcher M."/>
            <person name="Creasy H.H."/>
            <person name="Weidmann M."/>
            <person name="Myers G."/>
            <person name="Vorimore F."/>
            <person name="Vicari N."/>
            <person name="Magnino S."/>
            <person name="Liebler-Tenorio E."/>
            <person name="Ruettger A."/>
            <person name="Bavoil P.M."/>
            <person name="Hufert F.T."/>
            <person name="Rossello-Mora R."/>
            <person name="Marz M."/>
        </authorList>
    </citation>
    <scope>NUCLEOTIDE SEQUENCE [LARGE SCALE GENOMIC DNA]</scope>
    <source>
        <strain evidence="11 12">10DC88</strain>
    </source>
</reference>
<dbReference type="PATRIC" id="fig|1229831.3.peg.59"/>
<dbReference type="RefSeq" id="WP_038500005.1">
    <property type="nucleotide sequence ID" value="NZ_CP006571.1"/>
</dbReference>
<dbReference type="GO" id="GO:0005829">
    <property type="term" value="C:cytosol"/>
    <property type="evidence" value="ECO:0007669"/>
    <property type="project" value="TreeGrafter"/>
</dbReference>
<feature type="active site" description="Proton acceptor" evidence="9">
    <location>
        <position position="210"/>
    </location>
</feature>
<name>W8JFG9_9CHLA</name>
<evidence type="ECO:0000313" key="12">
    <source>
        <dbReference type="Proteomes" id="UP000019433"/>
    </source>
</evidence>
<feature type="active site" evidence="10">
    <location>
        <position position="75"/>
    </location>
</feature>
<keyword evidence="4 9" id="KW-0963">Cytoplasm</keyword>
<comment type="function">
    <text evidence="9">Catalyzes the stereoinversion of LL-2,6-diaminopimelate (L,L-DAP) to meso-diaminopimelate (meso-DAP), a precursor of L-lysine and an essential component of the bacterial peptidoglycan.</text>
</comment>
<evidence type="ECO:0000256" key="6">
    <source>
        <dbReference type="ARBA" id="ARBA00023154"/>
    </source>
</evidence>
<organism evidence="11 12">
    <name type="scientific">Chlamydia avium 10DC88</name>
    <dbReference type="NCBI Taxonomy" id="1229831"/>
    <lineage>
        <taxon>Bacteria</taxon>
        <taxon>Pseudomonadati</taxon>
        <taxon>Chlamydiota</taxon>
        <taxon>Chlamydiia</taxon>
        <taxon>Chlamydiales</taxon>
        <taxon>Chlamydiaceae</taxon>
        <taxon>Chlamydia/Chlamydophila group</taxon>
        <taxon>Chlamydia</taxon>
    </lineage>
</organism>
<comment type="similarity">
    <text evidence="2 9">Belongs to the diaminopimelate epimerase family.</text>
</comment>
<evidence type="ECO:0000313" key="11">
    <source>
        <dbReference type="EMBL" id="AHK62930.1"/>
    </source>
</evidence>
<comment type="subcellular location">
    <subcellularLocation>
        <location evidence="9">Cytoplasm</location>
    </subcellularLocation>
</comment>
<dbReference type="PANTHER" id="PTHR31689:SF0">
    <property type="entry name" value="DIAMINOPIMELATE EPIMERASE"/>
    <property type="match status" value="1"/>
</dbReference>
<comment type="pathway">
    <text evidence="1 9">Amino-acid biosynthesis; L-lysine biosynthesis via DAP pathway; DL-2,6-diaminopimelate from LL-2,6-diaminopimelate: step 1/1.</text>
</comment>
<evidence type="ECO:0000256" key="5">
    <source>
        <dbReference type="ARBA" id="ARBA00022605"/>
    </source>
</evidence>
<feature type="binding site" evidence="9">
    <location>
        <begin position="76"/>
        <end position="77"/>
    </location>
    <ligand>
        <name>substrate</name>
    </ligand>
</feature>
<keyword evidence="5 9" id="KW-0028">Amino-acid biosynthesis</keyword>
<dbReference type="InterPro" id="IPR001653">
    <property type="entry name" value="DAP_epimerase_DapF"/>
</dbReference>
<dbReference type="EMBL" id="CP006571">
    <property type="protein sequence ID" value="AHK62930.1"/>
    <property type="molecule type" value="Genomic_DNA"/>
</dbReference>
<accession>W8JFG9</accession>
<dbReference type="EC" id="5.1.1.7" evidence="3 9"/>
<dbReference type="SUPFAM" id="SSF54506">
    <property type="entry name" value="Diaminopimelate epimerase-like"/>
    <property type="match status" value="2"/>
</dbReference>
<dbReference type="GO" id="GO:0008837">
    <property type="term" value="F:diaminopimelate epimerase activity"/>
    <property type="evidence" value="ECO:0007669"/>
    <property type="project" value="UniProtKB-UniRule"/>
</dbReference>
<dbReference type="InterPro" id="IPR053407">
    <property type="entry name" value="DAP_Epimerase"/>
</dbReference>
<comment type="caution">
    <text evidence="9">Lacks conserved residue(s) required for the propagation of feature annotation.</text>
</comment>
<feature type="site" description="Could be important to modulate the pK values of the two catalytic cysteine residues" evidence="9">
    <location>
        <position position="200"/>
    </location>
</feature>
<dbReference type="eggNOG" id="COG0253">
    <property type="taxonomic scope" value="Bacteria"/>
</dbReference>
<sequence>MASCSLLTTCKRFLYSGAGNRFILTTDTCLDQDHSFISILCQEKQVDGILYILPSLCSDARLVIFNADGSRPSMCGNGLRCAMVHVSTLVSKKRISIETDIGVYSGIVYSSQRVFVDMTLPQWNYCCHQLSHTVPGLPTKVFFIHTGVPHLVVFVDNLSEIPVHAWGQFLRYHEAFFPEGVNVNFVQYLSNRECCIRTYERGLERESLACGTGATAVALVVSKCYGWQRGKIAIRTWSDVILKVFLNHGRVYLEGPVEKEGEF</sequence>
<gene>
    <name evidence="9 11" type="primary">dapF</name>
    <name evidence="11" type="ORF">M832_00580</name>
</gene>
<dbReference type="PROSITE" id="PS01326">
    <property type="entry name" value="DAP_EPIMERASE"/>
    <property type="match status" value="1"/>
</dbReference>
<dbReference type="Proteomes" id="UP000019433">
    <property type="component" value="Chromosome"/>
</dbReference>
<dbReference type="KEGG" id="cav:M832_00580"/>
<evidence type="ECO:0000256" key="7">
    <source>
        <dbReference type="ARBA" id="ARBA00023235"/>
    </source>
</evidence>
<keyword evidence="6 9" id="KW-0457">Lysine biosynthesis</keyword>
<dbReference type="STRING" id="1229831.M832_00580"/>
<dbReference type="AlphaFoldDB" id="W8JFG9"/>
<evidence type="ECO:0000256" key="9">
    <source>
        <dbReference type="HAMAP-Rule" id="MF_00197"/>
    </source>
</evidence>
<comment type="subunit">
    <text evidence="9">Homodimer.</text>
</comment>
<evidence type="ECO:0000256" key="2">
    <source>
        <dbReference type="ARBA" id="ARBA00010219"/>
    </source>
</evidence>
<evidence type="ECO:0000256" key="8">
    <source>
        <dbReference type="ARBA" id="ARBA00051712"/>
    </source>
</evidence>
<protein>
    <recommendedName>
        <fullName evidence="3 9">Diaminopimelate epimerase</fullName>
        <shortName evidence="9">DAP epimerase</shortName>
        <ecNumber evidence="3 9">5.1.1.7</ecNumber>
    </recommendedName>
    <alternativeName>
        <fullName evidence="9">PLP-independent amino acid racemase</fullName>
    </alternativeName>
</protein>
<comment type="catalytic activity">
    <reaction evidence="8 9">
        <text>(2S,6S)-2,6-diaminopimelate = meso-2,6-diaminopimelate</text>
        <dbReference type="Rhea" id="RHEA:15393"/>
        <dbReference type="ChEBI" id="CHEBI:57609"/>
        <dbReference type="ChEBI" id="CHEBI:57791"/>
        <dbReference type="EC" id="5.1.1.7"/>
    </reaction>
</comment>
<evidence type="ECO:0000256" key="1">
    <source>
        <dbReference type="ARBA" id="ARBA00005196"/>
    </source>
</evidence>
<feature type="binding site" evidence="9">
    <location>
        <position position="182"/>
    </location>
    <ligand>
        <name>substrate</name>
    </ligand>
</feature>
<dbReference type="GO" id="GO:0009089">
    <property type="term" value="P:lysine biosynthetic process via diaminopimelate"/>
    <property type="evidence" value="ECO:0007669"/>
    <property type="project" value="UniProtKB-UniRule"/>
</dbReference>
<dbReference type="UniPathway" id="UPA00034">
    <property type="reaction ID" value="UER00025"/>
</dbReference>
<dbReference type="NCBIfam" id="NF038284">
    <property type="entry name" value="bifunc_DapF"/>
    <property type="match status" value="1"/>
</dbReference>
<evidence type="ECO:0000256" key="4">
    <source>
        <dbReference type="ARBA" id="ARBA00022490"/>
    </source>
</evidence>
<feature type="binding site" evidence="9">
    <location>
        <begin position="211"/>
        <end position="212"/>
    </location>
    <ligand>
        <name>substrate</name>
    </ligand>
</feature>
<feature type="binding site" evidence="9">
    <location>
        <position position="20"/>
    </location>
    <ligand>
        <name>substrate</name>
    </ligand>
</feature>
<dbReference type="PANTHER" id="PTHR31689">
    <property type="entry name" value="DIAMINOPIMELATE EPIMERASE, CHLOROPLASTIC"/>
    <property type="match status" value="1"/>
</dbReference>
<feature type="site" description="Could be important to modulate the pK values of the two catalytic cysteine residues" evidence="9">
    <location>
        <position position="150"/>
    </location>
</feature>
<proteinExistence type="inferred from homology"/>
<keyword evidence="7 9" id="KW-0413">Isomerase</keyword>
<dbReference type="HOGENOM" id="CLU_053306_3_2_0"/>
<dbReference type="Gene3D" id="3.10.310.10">
    <property type="entry name" value="Diaminopimelate Epimerase, Chain A, domain 1"/>
    <property type="match status" value="2"/>
</dbReference>
<feature type="binding site" evidence="9">
    <location>
        <position position="66"/>
    </location>
    <ligand>
        <name>substrate</name>
    </ligand>
</feature>
<evidence type="ECO:0000256" key="3">
    <source>
        <dbReference type="ARBA" id="ARBA00013080"/>
    </source>
</evidence>
<dbReference type="NCBIfam" id="TIGR00652">
    <property type="entry name" value="DapF"/>
    <property type="match status" value="1"/>
</dbReference>
<evidence type="ECO:0000256" key="10">
    <source>
        <dbReference type="PROSITE-ProRule" id="PRU10125"/>
    </source>
</evidence>
<dbReference type="InterPro" id="IPR018510">
    <property type="entry name" value="DAP_epimerase_AS"/>
</dbReference>
<feature type="binding site" evidence="9">
    <location>
        <begin position="200"/>
        <end position="201"/>
    </location>
    <ligand>
        <name>substrate</name>
    </ligand>
</feature>
<dbReference type="HAMAP" id="MF_00197">
    <property type="entry name" value="DAP_epimerase"/>
    <property type="match status" value="1"/>
</dbReference>
<feature type="active site" description="Proton donor" evidence="9">
    <location>
        <position position="75"/>
    </location>
</feature>
<dbReference type="Pfam" id="PF01678">
    <property type="entry name" value="DAP_epimerase"/>
    <property type="match status" value="2"/>
</dbReference>